<evidence type="ECO:0000313" key="2">
    <source>
        <dbReference type="Proteomes" id="UP000326380"/>
    </source>
</evidence>
<dbReference type="Pfam" id="PF12883">
    <property type="entry name" value="DUF3828"/>
    <property type="match status" value="1"/>
</dbReference>
<evidence type="ECO:0000313" key="1">
    <source>
        <dbReference type="EMBL" id="KAA9339756.1"/>
    </source>
</evidence>
<dbReference type="Gene3D" id="3.10.450.50">
    <property type="match status" value="1"/>
</dbReference>
<organism evidence="1 2">
    <name type="scientific">Hymenobacter busanensis</name>
    <dbReference type="NCBI Taxonomy" id="2607656"/>
    <lineage>
        <taxon>Bacteria</taxon>
        <taxon>Pseudomonadati</taxon>
        <taxon>Bacteroidota</taxon>
        <taxon>Cytophagia</taxon>
        <taxon>Cytophagales</taxon>
        <taxon>Hymenobacteraceae</taxon>
        <taxon>Hymenobacter</taxon>
    </lineage>
</organism>
<name>A0A7L4ZT15_9BACT</name>
<keyword evidence="2" id="KW-1185">Reference proteome</keyword>
<dbReference type="Proteomes" id="UP000326380">
    <property type="component" value="Unassembled WGS sequence"/>
</dbReference>
<dbReference type="RefSeq" id="WP_151077421.1">
    <property type="nucleotide sequence ID" value="NZ_CP047647.1"/>
</dbReference>
<gene>
    <name evidence="1" type="ORF">F0P96_03835</name>
</gene>
<reference evidence="1 2" key="1">
    <citation type="submission" date="2019-09" db="EMBL/GenBank/DDBJ databases">
        <title>Genome sequence of Hymenobacter sp. M3.</title>
        <authorList>
            <person name="Srinivasan S."/>
        </authorList>
    </citation>
    <scope>NUCLEOTIDE SEQUENCE [LARGE SCALE GENOMIC DNA]</scope>
    <source>
        <strain evidence="1 2">M3</strain>
    </source>
</reference>
<protein>
    <submittedName>
        <fullName evidence="1">DUF3828 domain-containing protein</fullName>
    </submittedName>
</protein>
<proteinExistence type="predicted"/>
<sequence length="149" mass="17571">MKGSILISLLSIFLVSCTQSKNESIAANIEIQNQNKSNAANIKKFYRYYISEMDKTFPRIRFNEDTLHKYCTSSFLKKRKYEREFDMVLQAQDYFVEWTKNLTIEPTNNMRNNEYNVCFPVGEGEEHNIIVTVKKEQGNYKISSVRRVD</sequence>
<dbReference type="InterPro" id="IPR024289">
    <property type="entry name" value="DUF3828"/>
</dbReference>
<dbReference type="EMBL" id="VTWU01000001">
    <property type="protein sequence ID" value="KAA9339756.1"/>
    <property type="molecule type" value="Genomic_DNA"/>
</dbReference>
<comment type="caution">
    <text evidence="1">The sequence shown here is derived from an EMBL/GenBank/DDBJ whole genome shotgun (WGS) entry which is preliminary data.</text>
</comment>
<dbReference type="AlphaFoldDB" id="A0A7L4ZT15"/>
<accession>A0A7L4ZT15</accession>
<dbReference type="PROSITE" id="PS51257">
    <property type="entry name" value="PROKAR_LIPOPROTEIN"/>
    <property type="match status" value="1"/>
</dbReference>